<dbReference type="OrthoDB" id="23364at2157"/>
<reference evidence="2" key="1">
    <citation type="submission" date="2010-11" db="EMBL/GenBank/DDBJ databases">
        <title>The complete genome of Desulfurococcus mucosus DSM 2162.</title>
        <authorList>
            <consortium name="US DOE Joint Genome Institute (JGI-PGF)"/>
            <person name="Lucas S."/>
            <person name="Copeland A."/>
            <person name="Lapidus A."/>
            <person name="Bruce D."/>
            <person name="Goodwin L."/>
            <person name="Pitluck S."/>
            <person name="Kyrpides N."/>
            <person name="Mavromatis K."/>
            <person name="Pagani I."/>
            <person name="Ivanova N."/>
            <person name="Ovchinnikova G."/>
            <person name="Chertkov O."/>
            <person name="Held B."/>
            <person name="Brettin T."/>
            <person name="Detter J.C."/>
            <person name="Tapia R."/>
            <person name="Han C."/>
            <person name="Land M."/>
            <person name="Hauser L."/>
            <person name="Markowitz V."/>
            <person name="Cheng J.-F."/>
            <person name="Hugenholtz P."/>
            <person name="Woyke T."/>
            <person name="Wu D."/>
            <person name="Wirth R."/>
            <person name="Bilek Y."/>
            <person name="Hader T."/>
            <person name="Klenk H.-P."/>
            <person name="Eisen J.A."/>
        </authorList>
    </citation>
    <scope>NUCLEOTIDE SEQUENCE [LARGE SCALE GENOMIC DNA]</scope>
    <source>
        <strain evidence="2">ATCC 35584 / DSM 2162 / JCM 9187 / O7/1</strain>
    </source>
</reference>
<dbReference type="RefSeq" id="WP_013562562.1">
    <property type="nucleotide sequence ID" value="NC_014961.1"/>
</dbReference>
<dbReference type="HOGENOM" id="CLU_2177997_0_0_2"/>
<dbReference type="Proteomes" id="UP000001068">
    <property type="component" value="Chromosome"/>
</dbReference>
<dbReference type="KEGG" id="dmu:Desmu_1038"/>
<dbReference type="STRING" id="765177.Desmu_1038"/>
<evidence type="ECO:0000313" key="2">
    <source>
        <dbReference type="Proteomes" id="UP000001068"/>
    </source>
</evidence>
<organism evidence="1 2">
    <name type="scientific">Desulfurococcus mucosus (strain ATCC 35584 / DSM 2162 / JCM 9187 / O7/1)</name>
    <dbReference type="NCBI Taxonomy" id="765177"/>
    <lineage>
        <taxon>Archaea</taxon>
        <taxon>Thermoproteota</taxon>
        <taxon>Thermoprotei</taxon>
        <taxon>Desulfurococcales</taxon>
        <taxon>Desulfurococcaceae</taxon>
        <taxon>Desulfurococcus</taxon>
    </lineage>
</organism>
<proteinExistence type="predicted"/>
<dbReference type="GeneID" id="10153743"/>
<reference evidence="1 2" key="2">
    <citation type="journal article" date="2011" name="Stand. Genomic Sci.">
        <title>Complete genome sequence of Desulfurococcus mucosus type strain (O7/1).</title>
        <authorList>
            <person name="Wirth R."/>
            <person name="Chertkov O."/>
            <person name="Held B."/>
            <person name="Lapidus A."/>
            <person name="Nolan M."/>
            <person name="Lucas S."/>
            <person name="Hammon N."/>
            <person name="Deshpande S."/>
            <person name="Cheng J.F."/>
            <person name="Tapia R."/>
            <person name="Han C."/>
            <person name="Goodwin L."/>
            <person name="Pitluck S."/>
            <person name="Liolios K."/>
            <person name="Ioanna P."/>
            <person name="Ivanova N."/>
            <person name="Mavromatis K."/>
            <person name="Mikhailova N."/>
            <person name="Pati A."/>
            <person name="Chen A."/>
            <person name="Palaniappan K."/>
            <person name="Land M."/>
            <person name="Hauser L."/>
            <person name="Chang Y.J."/>
            <person name="Jeffries C.D."/>
            <person name="Bilek Y."/>
            <person name="Hader T."/>
            <person name="Rohde M."/>
            <person name="Spring S."/>
            <person name="Sikorski J."/>
            <person name="Goker M."/>
            <person name="Woyke T."/>
            <person name="Bristow J."/>
            <person name="Eisen J.A."/>
            <person name="Markowitz V."/>
            <person name="Hugenholtz P."/>
            <person name="Kyrpides N.C."/>
            <person name="Klenk H.P."/>
        </authorList>
    </citation>
    <scope>NUCLEOTIDE SEQUENCE [LARGE SCALE GENOMIC DNA]</scope>
    <source>
        <strain evidence="2">ATCC 35584 / DSM 2162 / JCM 9187 / O7/1</strain>
    </source>
</reference>
<evidence type="ECO:0000313" key="1">
    <source>
        <dbReference type="EMBL" id="ADV65340.1"/>
    </source>
</evidence>
<accession>E8RA14</accession>
<sequence>MSSRQVKCPRCGSSEVDVEKTWQLVSPFPDSQGRITVTVMGVMRCRSCGHRWRGPVSKLKVGGRSLEVEGEGGRKVFESGEEARPPKEIVIDLDDVLEEE</sequence>
<evidence type="ECO:0008006" key="3">
    <source>
        <dbReference type="Google" id="ProtNLM"/>
    </source>
</evidence>
<dbReference type="AlphaFoldDB" id="E8RA14"/>
<name>E8RA14_DESM0</name>
<keyword evidence="2" id="KW-1185">Reference proteome</keyword>
<protein>
    <recommendedName>
        <fullName evidence="3">Chromatin protein Cren7</fullName>
    </recommendedName>
</protein>
<dbReference type="EMBL" id="CP002363">
    <property type="protein sequence ID" value="ADV65340.1"/>
    <property type="molecule type" value="Genomic_DNA"/>
</dbReference>
<gene>
    <name evidence="1" type="ordered locus">Desmu_1038</name>
</gene>
<dbReference type="eggNOG" id="arCOG04323">
    <property type="taxonomic scope" value="Archaea"/>
</dbReference>